<keyword evidence="3" id="KW-0547">Nucleotide-binding</keyword>
<evidence type="ECO:0000256" key="4">
    <source>
        <dbReference type="ARBA" id="ARBA00022777"/>
    </source>
</evidence>
<sequence length="404" mass="43383">MNDYEILDIAAVPAYIAGRPALAKRIDPGRVTAVREVGDGNMNLVFVVDADGQGSVVLKQSLPWVRIAPDWPVTPDRNGFEANALAAHGAMAPEYVPALYDADEDRHVIAMEDLSDHRVWRGALIDGLRHEGAAADLGRYVARVAFGTSVFGLDPADQKAALARAVNPELCRITEDLVFTEPYIRHEHNSVLPANEADVAAYVGDPAVRAAIGAAKLAFMTHAEALIHGDLHTGSVLVRAATGTTPRSTRAFDAEFAFYGPVGFDLGALWGNFVLAAARATVLGAADHAAWVLRQASVAWDAFEAEFRALWPGRVDPRVFGDGVRDRFLGTVRADAAGFAAAKAARRVIGFSKVADIETLPEAERAVAVRGVLRSARLLLVDSPRHTDVRRLFDEVGDILATVD</sequence>
<keyword evidence="7" id="KW-1185">Reference proteome</keyword>
<comment type="similarity">
    <text evidence="1">Belongs to the methylthioribose kinase family.</text>
</comment>
<evidence type="ECO:0000256" key="2">
    <source>
        <dbReference type="ARBA" id="ARBA00022679"/>
    </source>
</evidence>
<comment type="caution">
    <text evidence="6">The sequence shown here is derived from an EMBL/GenBank/DDBJ whole genome shotgun (WGS) entry which is preliminary data.</text>
</comment>
<dbReference type="Proteomes" id="UP001501822">
    <property type="component" value="Unassembled WGS sequence"/>
</dbReference>
<dbReference type="InterPro" id="IPR011009">
    <property type="entry name" value="Kinase-like_dom_sf"/>
</dbReference>
<accession>A0ABN0VWV2</accession>
<keyword evidence="4 6" id="KW-0418">Kinase</keyword>
<dbReference type="SUPFAM" id="SSF56112">
    <property type="entry name" value="Protein kinase-like (PK-like)"/>
    <property type="match status" value="1"/>
</dbReference>
<reference evidence="6 7" key="1">
    <citation type="journal article" date="2019" name="Int. J. Syst. Evol. Microbiol.">
        <title>The Global Catalogue of Microorganisms (GCM) 10K type strain sequencing project: providing services to taxonomists for standard genome sequencing and annotation.</title>
        <authorList>
            <consortium name="The Broad Institute Genomics Platform"/>
            <consortium name="The Broad Institute Genome Sequencing Center for Infectious Disease"/>
            <person name="Wu L."/>
            <person name="Ma J."/>
        </authorList>
    </citation>
    <scope>NUCLEOTIDE SEQUENCE [LARGE SCALE GENOMIC DNA]</scope>
    <source>
        <strain evidence="6 7">JCM 3146</strain>
    </source>
</reference>
<evidence type="ECO:0000313" key="7">
    <source>
        <dbReference type="Proteomes" id="UP001501822"/>
    </source>
</evidence>
<protein>
    <submittedName>
        <fullName evidence="6">S-methyl-5-thioribose kinase</fullName>
    </submittedName>
</protein>
<gene>
    <name evidence="6" type="primary">mtnK</name>
    <name evidence="6" type="ORF">GCM10010151_06320</name>
</gene>
<evidence type="ECO:0000313" key="6">
    <source>
        <dbReference type="EMBL" id="GAA0319285.1"/>
    </source>
</evidence>
<evidence type="ECO:0000256" key="1">
    <source>
        <dbReference type="ARBA" id="ARBA00010165"/>
    </source>
</evidence>
<dbReference type="RefSeq" id="WP_252800183.1">
    <property type="nucleotide sequence ID" value="NZ_BAAABM010000007.1"/>
</dbReference>
<evidence type="ECO:0000256" key="3">
    <source>
        <dbReference type="ARBA" id="ARBA00022741"/>
    </source>
</evidence>
<dbReference type="NCBIfam" id="TIGR01767">
    <property type="entry name" value="MTRK"/>
    <property type="match status" value="1"/>
</dbReference>
<keyword evidence="5" id="KW-0067">ATP-binding</keyword>
<keyword evidence="2" id="KW-0808">Transferase</keyword>
<dbReference type="EMBL" id="BAAABM010000007">
    <property type="protein sequence ID" value="GAA0319285.1"/>
    <property type="molecule type" value="Genomic_DNA"/>
</dbReference>
<evidence type="ECO:0000256" key="5">
    <source>
        <dbReference type="ARBA" id="ARBA00022840"/>
    </source>
</evidence>
<dbReference type="PIRSF" id="PIRSF031134">
    <property type="entry name" value="MTRK"/>
    <property type="match status" value="1"/>
</dbReference>
<dbReference type="GO" id="GO:0016301">
    <property type="term" value="F:kinase activity"/>
    <property type="evidence" value="ECO:0007669"/>
    <property type="project" value="UniProtKB-KW"/>
</dbReference>
<organism evidence="6 7">
    <name type="scientific">Actinoallomurus spadix</name>
    <dbReference type="NCBI Taxonomy" id="79912"/>
    <lineage>
        <taxon>Bacteria</taxon>
        <taxon>Bacillati</taxon>
        <taxon>Actinomycetota</taxon>
        <taxon>Actinomycetes</taxon>
        <taxon>Streptosporangiales</taxon>
        <taxon>Thermomonosporaceae</taxon>
        <taxon>Actinoallomurus</taxon>
    </lineage>
</organism>
<dbReference type="PANTHER" id="PTHR34273">
    <property type="entry name" value="METHYLTHIORIBOSE KINASE"/>
    <property type="match status" value="1"/>
</dbReference>
<proteinExistence type="inferred from homology"/>
<dbReference type="Gene3D" id="3.90.1200.10">
    <property type="match status" value="1"/>
</dbReference>
<name>A0ABN0VWV2_9ACTN</name>
<dbReference type="InterPro" id="IPR009212">
    <property type="entry name" value="Methylthioribose_kinase"/>
</dbReference>
<dbReference type="Gene3D" id="3.30.200.20">
    <property type="entry name" value="Phosphorylase Kinase, domain 1"/>
    <property type="match status" value="1"/>
</dbReference>
<dbReference type="PANTHER" id="PTHR34273:SF2">
    <property type="entry name" value="METHYLTHIORIBOSE KINASE"/>
    <property type="match status" value="1"/>
</dbReference>